<dbReference type="InterPro" id="IPR003012">
    <property type="entry name" value="Tet_transcr_reg_TetR"/>
</dbReference>
<reference evidence="7" key="2">
    <citation type="submission" date="2015-05" db="EMBL/GenBank/DDBJ databases">
        <title>Complete genome sequence of Corynebacterium mustelae DSM 45274, isolated from various tissues of a male ferret with lethal sepsis.</title>
        <authorList>
            <person name="Ruckert C."/>
            <person name="Albersmeier A."/>
            <person name="Winkler A."/>
            <person name="Tauch A."/>
        </authorList>
    </citation>
    <scope>NUCLEOTIDE SEQUENCE [LARGE SCALE GENOMIC DNA]</scope>
    <source>
        <strain evidence="7">DSM 45274</strain>
    </source>
</reference>
<organism evidence="6 7">
    <name type="scientific">Corynebacterium mustelae</name>
    <dbReference type="NCBI Taxonomy" id="571915"/>
    <lineage>
        <taxon>Bacteria</taxon>
        <taxon>Bacillati</taxon>
        <taxon>Actinomycetota</taxon>
        <taxon>Actinomycetes</taxon>
        <taxon>Mycobacteriales</taxon>
        <taxon>Corynebacteriaceae</taxon>
        <taxon>Corynebacterium</taxon>
    </lineage>
</organism>
<dbReference type="Gene3D" id="1.10.357.10">
    <property type="entry name" value="Tetracycline Repressor, domain 2"/>
    <property type="match status" value="1"/>
</dbReference>
<dbReference type="PROSITE" id="PS50977">
    <property type="entry name" value="HTH_TETR_2"/>
    <property type="match status" value="1"/>
</dbReference>
<reference evidence="6 7" key="1">
    <citation type="journal article" date="2015" name="Genome Announc.">
        <title>Complete Genome Sequence of the Type Strain Corynebacterium mustelae DSM 45274, Isolated from Various Tissues of a Male Ferret with Lethal Sepsis.</title>
        <authorList>
            <person name="Ruckert C."/>
            <person name="Eimer J."/>
            <person name="Winkler A."/>
            <person name="Tauch A."/>
        </authorList>
    </citation>
    <scope>NUCLEOTIDE SEQUENCE [LARGE SCALE GENOMIC DNA]</scope>
    <source>
        <strain evidence="6 7">DSM 45274</strain>
    </source>
</reference>
<evidence type="ECO:0000313" key="7">
    <source>
        <dbReference type="Proteomes" id="UP000035199"/>
    </source>
</evidence>
<dbReference type="InterPro" id="IPR009057">
    <property type="entry name" value="Homeodomain-like_sf"/>
</dbReference>
<evidence type="ECO:0000256" key="2">
    <source>
        <dbReference type="ARBA" id="ARBA00023125"/>
    </source>
</evidence>
<evidence type="ECO:0000256" key="4">
    <source>
        <dbReference type="PROSITE-ProRule" id="PRU00335"/>
    </source>
</evidence>
<dbReference type="GO" id="GO:0045892">
    <property type="term" value="P:negative regulation of DNA-templated transcription"/>
    <property type="evidence" value="ECO:0007669"/>
    <property type="project" value="InterPro"/>
</dbReference>
<dbReference type="STRING" id="571915.CMUST_10425"/>
<dbReference type="EMBL" id="CP011542">
    <property type="protein sequence ID" value="AKK06401.1"/>
    <property type="molecule type" value="Genomic_DNA"/>
</dbReference>
<accession>A0A0G3GZ17</accession>
<dbReference type="InterPro" id="IPR001647">
    <property type="entry name" value="HTH_TetR"/>
</dbReference>
<evidence type="ECO:0000259" key="5">
    <source>
        <dbReference type="PROSITE" id="PS50977"/>
    </source>
</evidence>
<dbReference type="RefSeq" id="WP_407921991.1">
    <property type="nucleotide sequence ID" value="NZ_CP011542.1"/>
</dbReference>
<dbReference type="Pfam" id="PF00440">
    <property type="entry name" value="TetR_N"/>
    <property type="match status" value="1"/>
</dbReference>
<name>A0A0G3GZ17_9CORY</name>
<dbReference type="InterPro" id="IPR036271">
    <property type="entry name" value="Tet_transcr_reg_TetR-rel_C_sf"/>
</dbReference>
<dbReference type="PRINTS" id="PR00400">
    <property type="entry name" value="TETREPRESSOR"/>
</dbReference>
<dbReference type="PROSITE" id="PS01081">
    <property type="entry name" value="HTH_TETR_1"/>
    <property type="match status" value="1"/>
</dbReference>
<sequence length="194" mass="20845">MIASIEFVQLSKDSIIAASLEILNTFGLADMTMRRVATQLQVAPGALYWHFKNKQALIDATARTILADFLDAGATLGHENLTAACMHMRLSMLEHRDGAELVSAALTNSQLRTEVLEVFAATLPESAPAAGVATALHFVVGATVFEQTEYLRIAAEPQVGAIETEENPLVQAQLAAEEQFAMGLRIITTGLAHI</sequence>
<dbReference type="InterPro" id="IPR050109">
    <property type="entry name" value="HTH-type_TetR-like_transc_reg"/>
</dbReference>
<dbReference type="PRINTS" id="PR00455">
    <property type="entry name" value="HTHTETR"/>
</dbReference>
<keyword evidence="2 4" id="KW-0238">DNA-binding</keyword>
<dbReference type="KEGG" id="cmv:CMUST_10425"/>
<dbReference type="SUPFAM" id="SSF48498">
    <property type="entry name" value="Tetracyclin repressor-like, C-terminal domain"/>
    <property type="match status" value="1"/>
</dbReference>
<feature type="DNA-binding region" description="H-T-H motif" evidence="4">
    <location>
        <begin position="32"/>
        <end position="51"/>
    </location>
</feature>
<dbReference type="PATRIC" id="fig|571915.4.peg.2219"/>
<dbReference type="Proteomes" id="UP000035199">
    <property type="component" value="Chromosome"/>
</dbReference>
<dbReference type="AlphaFoldDB" id="A0A0G3GZ17"/>
<dbReference type="SUPFAM" id="SSF46689">
    <property type="entry name" value="Homeodomain-like"/>
    <property type="match status" value="1"/>
</dbReference>
<keyword evidence="7" id="KW-1185">Reference proteome</keyword>
<dbReference type="GO" id="GO:0000976">
    <property type="term" value="F:transcription cis-regulatory region binding"/>
    <property type="evidence" value="ECO:0007669"/>
    <property type="project" value="TreeGrafter"/>
</dbReference>
<evidence type="ECO:0000256" key="3">
    <source>
        <dbReference type="ARBA" id="ARBA00023163"/>
    </source>
</evidence>
<dbReference type="InterPro" id="IPR023772">
    <property type="entry name" value="DNA-bd_HTH_TetR-type_CS"/>
</dbReference>
<dbReference type="GO" id="GO:0046677">
    <property type="term" value="P:response to antibiotic"/>
    <property type="evidence" value="ECO:0007669"/>
    <property type="project" value="InterPro"/>
</dbReference>
<dbReference type="PANTHER" id="PTHR30055">
    <property type="entry name" value="HTH-TYPE TRANSCRIPTIONAL REGULATOR RUTR"/>
    <property type="match status" value="1"/>
</dbReference>
<dbReference type="PANTHER" id="PTHR30055:SF151">
    <property type="entry name" value="TRANSCRIPTIONAL REGULATORY PROTEIN"/>
    <property type="match status" value="1"/>
</dbReference>
<evidence type="ECO:0000313" key="6">
    <source>
        <dbReference type="EMBL" id="AKK06401.1"/>
    </source>
</evidence>
<gene>
    <name evidence="6" type="ORF">CMUST_10425</name>
</gene>
<dbReference type="GO" id="GO:0003700">
    <property type="term" value="F:DNA-binding transcription factor activity"/>
    <property type="evidence" value="ECO:0007669"/>
    <property type="project" value="TreeGrafter"/>
</dbReference>
<proteinExistence type="predicted"/>
<keyword evidence="3" id="KW-0804">Transcription</keyword>
<keyword evidence="1" id="KW-0805">Transcription regulation</keyword>
<dbReference type="Gene3D" id="1.10.10.60">
    <property type="entry name" value="Homeodomain-like"/>
    <property type="match status" value="1"/>
</dbReference>
<feature type="domain" description="HTH tetR-type" evidence="5">
    <location>
        <begin position="9"/>
        <end position="69"/>
    </location>
</feature>
<evidence type="ECO:0000256" key="1">
    <source>
        <dbReference type="ARBA" id="ARBA00023015"/>
    </source>
</evidence>
<protein>
    <submittedName>
        <fullName evidence="6">Transcriptional regulator, TetR family</fullName>
    </submittedName>
</protein>